<accession>A0A4Q8LSX4</accession>
<dbReference type="EMBL" id="SHMF01000003">
    <property type="protein sequence ID" value="TAA34790.1"/>
    <property type="molecule type" value="Genomic_DNA"/>
</dbReference>
<comment type="caution">
    <text evidence="1">The sequence shown here is derived from an EMBL/GenBank/DDBJ whole genome shotgun (WGS) entry which is preliminary data.</text>
</comment>
<evidence type="ECO:0000313" key="2">
    <source>
        <dbReference type="Proteomes" id="UP000292087"/>
    </source>
</evidence>
<dbReference type="RefSeq" id="WP_130524155.1">
    <property type="nucleotide sequence ID" value="NZ_SHLZ01000002.1"/>
</dbReference>
<name>A0A4Q8LSX4_9GAMM</name>
<evidence type="ECO:0000313" key="1">
    <source>
        <dbReference type="EMBL" id="TAA34790.1"/>
    </source>
</evidence>
<organism evidence="1 2">
    <name type="scientific">Pseudoxanthomonas winnipegensis</name>
    <dbReference type="NCBI Taxonomy" id="2480810"/>
    <lineage>
        <taxon>Bacteria</taxon>
        <taxon>Pseudomonadati</taxon>
        <taxon>Pseudomonadota</taxon>
        <taxon>Gammaproteobacteria</taxon>
        <taxon>Lysobacterales</taxon>
        <taxon>Lysobacteraceae</taxon>
        <taxon>Pseudoxanthomonas</taxon>
    </lineage>
</organism>
<dbReference type="AlphaFoldDB" id="A0A4Q8LSX4"/>
<gene>
    <name evidence="1" type="ORF">EA656_13945</name>
</gene>
<reference evidence="1 2" key="1">
    <citation type="submission" date="2019-02" db="EMBL/GenBank/DDBJ databases">
        <title>WGS of Pseudoxanthomonas species novum from clinical isolates.</title>
        <authorList>
            <person name="Bernier A.-M."/>
            <person name="Bernard K."/>
            <person name="Vachon A."/>
        </authorList>
    </citation>
    <scope>NUCLEOTIDE SEQUENCE [LARGE SCALE GENOMIC DNA]</scope>
    <source>
        <strain evidence="1 2">NML140781</strain>
    </source>
</reference>
<dbReference type="Pfam" id="PF09932">
    <property type="entry name" value="DUF2164"/>
    <property type="match status" value="1"/>
</dbReference>
<dbReference type="InterPro" id="IPR018680">
    <property type="entry name" value="DUF2164"/>
</dbReference>
<proteinExistence type="predicted"/>
<protein>
    <submittedName>
        <fullName evidence="1">DUF2164 domain-containing protein</fullName>
    </submittedName>
</protein>
<sequence length="84" mass="9881">MAAIRFEAEEKAAIVRRIQLYFDQELRQEIGRFDAEFLLDFFAEEIGGYFYNRGLYDAQAVLAARVDDLNEAIVQLEKPTEFRR</sequence>
<dbReference type="Proteomes" id="UP000292087">
    <property type="component" value="Unassembled WGS sequence"/>
</dbReference>